<keyword evidence="5" id="KW-0964">Secreted</keyword>
<feature type="signal peptide" evidence="10">
    <location>
        <begin position="1"/>
        <end position="25"/>
    </location>
</feature>
<evidence type="ECO:0000313" key="12">
    <source>
        <dbReference type="EMBL" id="BBD91311.1"/>
    </source>
</evidence>
<evidence type="ECO:0000313" key="13">
    <source>
        <dbReference type="Proteomes" id="UP000274772"/>
    </source>
</evidence>
<evidence type="ECO:0000256" key="10">
    <source>
        <dbReference type="SAM" id="SignalP"/>
    </source>
</evidence>
<accession>A0ABN5W0V7</accession>
<dbReference type="InterPro" id="IPR051398">
    <property type="entry name" value="Polysacch_Deacetylase"/>
</dbReference>
<keyword evidence="6 10" id="KW-0732">Signal</keyword>
<dbReference type="EMBL" id="AP018586">
    <property type="protein sequence ID" value="BBD91311.1"/>
    <property type="molecule type" value="Genomic_DNA"/>
</dbReference>
<proteinExistence type="inferred from homology"/>
<evidence type="ECO:0000256" key="7">
    <source>
        <dbReference type="ARBA" id="ARBA00022801"/>
    </source>
</evidence>
<evidence type="ECO:0000256" key="1">
    <source>
        <dbReference type="ARBA" id="ARBA00004191"/>
    </source>
</evidence>
<dbReference type="GeneID" id="58049981"/>
<feature type="domain" description="NodB homology" evidence="11">
    <location>
        <begin position="113"/>
        <end position="289"/>
    </location>
</feature>
<comment type="similarity">
    <text evidence="2">Belongs to the polysaccharide deacetylase family.</text>
</comment>
<evidence type="ECO:0000256" key="2">
    <source>
        <dbReference type="ARBA" id="ARBA00010973"/>
    </source>
</evidence>
<keyword evidence="13" id="KW-1185">Reference proteome</keyword>
<evidence type="ECO:0000256" key="5">
    <source>
        <dbReference type="ARBA" id="ARBA00022525"/>
    </source>
</evidence>
<evidence type="ECO:0000256" key="3">
    <source>
        <dbReference type="ARBA" id="ARBA00016781"/>
    </source>
</evidence>
<keyword evidence="7" id="KW-0378">Hydrolase</keyword>
<dbReference type="Proteomes" id="UP000274772">
    <property type="component" value="Chromosome"/>
</dbReference>
<dbReference type="InterPro" id="IPR002509">
    <property type="entry name" value="NODB_dom"/>
</dbReference>
<name>A0ABN5W0V7_9STAP</name>
<dbReference type="Gene3D" id="3.20.20.370">
    <property type="entry name" value="Glycoside hydrolase/deacetylase"/>
    <property type="match status" value="1"/>
</dbReference>
<sequence>MKPFKFILISLIMMLVMTNVTPIFHHNAKADEDNKKLKYHKNSALALNYHRVRKNDPLNDFITLFSSSKEIKNYSVTDKEFESQIKWLKEHDAKFLTLKEFLKYKKKGKFPKRSVWINFDDMDQTIYQNAFPILKKYKIPATGFVITGHIGQQNFHNLDMMTQSQLSEMYRTGLWDFETHTNNLHSLKKGNKSKFLEASNPAATKDIEDSEDVLNSKFGKNQHAIAYPYGLINNSKIQASKDAGMKYGFTLSEKAVTPNVNNYKIPRILVSNDAFETLIKKWDGFNEEK</sequence>
<evidence type="ECO:0000259" key="11">
    <source>
        <dbReference type="PROSITE" id="PS51677"/>
    </source>
</evidence>
<evidence type="ECO:0000256" key="6">
    <source>
        <dbReference type="ARBA" id="ARBA00022729"/>
    </source>
</evidence>
<evidence type="ECO:0000256" key="8">
    <source>
        <dbReference type="ARBA" id="ARBA00030189"/>
    </source>
</evidence>
<evidence type="ECO:0000256" key="9">
    <source>
        <dbReference type="ARBA" id="ARBA00033195"/>
    </source>
</evidence>
<dbReference type="SUPFAM" id="SSF88713">
    <property type="entry name" value="Glycoside hydrolase/deacetylase"/>
    <property type="match status" value="1"/>
</dbReference>
<comment type="subcellular location">
    <subcellularLocation>
        <location evidence="1">Secreted</location>
        <location evidence="1">Cell wall</location>
    </subcellularLocation>
</comment>
<dbReference type="InterPro" id="IPR023872">
    <property type="entry name" value="PNAG_deacetylase"/>
</dbReference>
<feature type="chain" id="PRO_5045909178" description="Poly-beta-1,6-N-acetyl-D-glucosamine N-deacetylase" evidence="10">
    <location>
        <begin position="26"/>
        <end position="289"/>
    </location>
</feature>
<keyword evidence="4" id="KW-0134">Cell wall</keyword>
<dbReference type="NCBIfam" id="TIGR03933">
    <property type="entry name" value="PIA_icaB"/>
    <property type="match status" value="1"/>
</dbReference>
<dbReference type="RefSeq" id="WP_002444725.1">
    <property type="nucleotide sequence ID" value="NZ_AP018585.1"/>
</dbReference>
<dbReference type="PANTHER" id="PTHR34216">
    <property type="match status" value="1"/>
</dbReference>
<dbReference type="Pfam" id="PF01522">
    <property type="entry name" value="Polysacc_deac_1"/>
    <property type="match status" value="1"/>
</dbReference>
<dbReference type="InterPro" id="IPR011330">
    <property type="entry name" value="Glyco_hydro/deAcase_b/a-brl"/>
</dbReference>
<dbReference type="PANTHER" id="PTHR34216:SF3">
    <property type="entry name" value="POLY-BETA-1,6-N-ACETYL-D-GLUCOSAMINE N-DEACETYLASE"/>
    <property type="match status" value="1"/>
</dbReference>
<reference evidence="12 13" key="1">
    <citation type="submission" date="2018-05" db="EMBL/GenBank/DDBJ databases">
        <title>Complete genome sequencing of three human clinical isolates of Staphylococcus caprae reveals virulence factors similar to those of S. epidermidis and S. capitis.</title>
        <authorList>
            <person name="Watanabe S."/>
            <person name="Cui L."/>
        </authorList>
    </citation>
    <scope>NUCLEOTIDE SEQUENCE [LARGE SCALE GENOMIC DNA]</scope>
    <source>
        <strain evidence="12 13">JMUB590</strain>
    </source>
</reference>
<dbReference type="PROSITE" id="PS51677">
    <property type="entry name" value="NODB"/>
    <property type="match status" value="1"/>
</dbReference>
<organism evidence="12 13">
    <name type="scientific">Staphylococcus caprae</name>
    <dbReference type="NCBI Taxonomy" id="29380"/>
    <lineage>
        <taxon>Bacteria</taxon>
        <taxon>Bacillati</taxon>
        <taxon>Bacillota</taxon>
        <taxon>Bacilli</taxon>
        <taxon>Bacillales</taxon>
        <taxon>Staphylococcaceae</taxon>
        <taxon>Staphylococcus</taxon>
    </lineage>
</organism>
<protein>
    <recommendedName>
        <fullName evidence="3">Poly-beta-1,6-N-acetyl-D-glucosamine N-deacetylase</fullName>
    </recommendedName>
    <alternativeName>
        <fullName evidence="9">Biofilm polysaccharide intercellular adhesin deacetylase</fullName>
    </alternativeName>
    <alternativeName>
        <fullName evidence="8">Intercellular adhesion protein B</fullName>
    </alternativeName>
</protein>
<gene>
    <name evidence="12" type="primary">icaB</name>
    <name evidence="12" type="ORF">JMUB590_0201</name>
</gene>
<evidence type="ECO:0000256" key="4">
    <source>
        <dbReference type="ARBA" id="ARBA00022512"/>
    </source>
</evidence>